<evidence type="ECO:0000313" key="3">
    <source>
        <dbReference type="Proteomes" id="UP000801492"/>
    </source>
</evidence>
<keyword evidence="1" id="KW-0175">Coiled coil</keyword>
<dbReference type="OrthoDB" id="10651345at2759"/>
<organism evidence="2 3">
    <name type="scientific">Ignelater luminosus</name>
    <name type="common">Cucubano</name>
    <name type="synonym">Pyrophorus luminosus</name>
    <dbReference type="NCBI Taxonomy" id="2038154"/>
    <lineage>
        <taxon>Eukaryota</taxon>
        <taxon>Metazoa</taxon>
        <taxon>Ecdysozoa</taxon>
        <taxon>Arthropoda</taxon>
        <taxon>Hexapoda</taxon>
        <taxon>Insecta</taxon>
        <taxon>Pterygota</taxon>
        <taxon>Neoptera</taxon>
        <taxon>Endopterygota</taxon>
        <taxon>Coleoptera</taxon>
        <taxon>Polyphaga</taxon>
        <taxon>Elateriformia</taxon>
        <taxon>Elateroidea</taxon>
        <taxon>Elateridae</taxon>
        <taxon>Agrypninae</taxon>
        <taxon>Pyrophorini</taxon>
        <taxon>Ignelater</taxon>
    </lineage>
</organism>
<feature type="coiled-coil region" evidence="1">
    <location>
        <begin position="70"/>
        <end position="181"/>
    </location>
</feature>
<dbReference type="EMBL" id="VTPC01000970">
    <property type="protein sequence ID" value="KAF2903617.1"/>
    <property type="molecule type" value="Genomic_DNA"/>
</dbReference>
<sequence length="257" mass="30827">MIQFCQTNDLLIRNTFWEQPIPHSYTYIAEVTEIKTIKEAELRTDHRLVKAEMKLRWDNQEEKPAYTKLANEYHSEIFKEIQELEETREEEIIGEDEDIKEEEIEKAVHKNKNQNEKHEKILEEEIRELKMEQREVESEQKEIKDEIGKIRRENQNIKKESAELKNEIRTMNEKIDILDRGKRRNNVDAICLLETADASEKEKAMKNKRKLRNNRDNRIFINDDISKEERIIQGKIRRMAQQEKQKASAISILIILN</sequence>
<keyword evidence="3" id="KW-1185">Reference proteome</keyword>
<accession>A0A8K0DHE5</accession>
<gene>
    <name evidence="2" type="ORF">ILUMI_02571</name>
</gene>
<protein>
    <submittedName>
        <fullName evidence="2">Uncharacterized protein</fullName>
    </submittedName>
</protein>
<dbReference type="AlphaFoldDB" id="A0A8K0DHE5"/>
<proteinExistence type="predicted"/>
<evidence type="ECO:0000313" key="2">
    <source>
        <dbReference type="EMBL" id="KAF2903617.1"/>
    </source>
</evidence>
<evidence type="ECO:0000256" key="1">
    <source>
        <dbReference type="SAM" id="Coils"/>
    </source>
</evidence>
<name>A0A8K0DHE5_IGNLU</name>
<reference evidence="2" key="1">
    <citation type="submission" date="2019-08" db="EMBL/GenBank/DDBJ databases">
        <title>The genome of the North American firefly Photinus pyralis.</title>
        <authorList>
            <consortium name="Photinus pyralis genome working group"/>
            <person name="Fallon T.R."/>
            <person name="Sander Lower S.E."/>
            <person name="Weng J.-K."/>
        </authorList>
    </citation>
    <scope>NUCLEOTIDE SEQUENCE</scope>
    <source>
        <strain evidence="2">TRF0915ILg1</strain>
        <tissue evidence="2">Whole body</tissue>
    </source>
</reference>
<comment type="caution">
    <text evidence="2">The sequence shown here is derived from an EMBL/GenBank/DDBJ whole genome shotgun (WGS) entry which is preliminary data.</text>
</comment>
<dbReference type="Proteomes" id="UP000801492">
    <property type="component" value="Unassembled WGS sequence"/>
</dbReference>